<reference evidence="8" key="2">
    <citation type="journal article" date="2018" name="Hortic Res">
        <title>Improved Brassica rapa reference genome by single-molecule sequencing and chromosome conformation capture technologies.</title>
        <authorList>
            <person name="Zhang L."/>
            <person name="Cai X."/>
            <person name="Wu J."/>
            <person name="Liu M."/>
            <person name="Grob S."/>
            <person name="Cheng F."/>
            <person name="Liang J."/>
            <person name="Cai C."/>
            <person name="Liu Z."/>
            <person name="Liu B."/>
            <person name="Wang F."/>
            <person name="Li S."/>
            <person name="Liu F."/>
            <person name="Li X."/>
            <person name="Cheng L."/>
            <person name="Yang W."/>
            <person name="Li M.H."/>
            <person name="Grossniklaus U."/>
            <person name="Zheng H."/>
            <person name="Wang X."/>
        </authorList>
    </citation>
    <scope>NUCLEOTIDE SEQUENCE [LARGE SCALE GENOMIC DNA]</scope>
    <source>
        <strain evidence="8">cv. Chiifu-401-42</strain>
    </source>
</reference>
<dbReference type="Gramene" id="Bra034465.1">
    <property type="protein sequence ID" value="Bra034465.1-P"/>
    <property type="gene ID" value="Bra034465"/>
</dbReference>
<keyword evidence="8" id="KW-1185">Reference proteome</keyword>
<feature type="region of interest" description="Disordered" evidence="5">
    <location>
        <begin position="364"/>
        <end position="385"/>
    </location>
</feature>
<dbReference type="InterPro" id="IPR007527">
    <property type="entry name" value="Znf_SWIM"/>
</dbReference>
<reference evidence="7" key="3">
    <citation type="submission" date="2023-03" db="UniProtKB">
        <authorList>
            <consortium name="EnsemblPlants"/>
        </authorList>
    </citation>
    <scope>IDENTIFICATION</scope>
    <source>
        <strain evidence="7">cv. Chiifu-401-42</strain>
    </source>
</reference>
<keyword evidence="2 4" id="KW-0863">Zinc-finger</keyword>
<name>M4F072_BRACM</name>
<dbReference type="EnsemblPlants" id="Bra034465.1">
    <property type="protein sequence ID" value="Bra034465.1-P"/>
    <property type="gene ID" value="Bra034465"/>
</dbReference>
<evidence type="ECO:0000256" key="1">
    <source>
        <dbReference type="ARBA" id="ARBA00022723"/>
    </source>
</evidence>
<evidence type="ECO:0000256" key="3">
    <source>
        <dbReference type="ARBA" id="ARBA00022833"/>
    </source>
</evidence>
<evidence type="ECO:0000313" key="8">
    <source>
        <dbReference type="Proteomes" id="UP000011750"/>
    </source>
</evidence>
<dbReference type="HOGENOM" id="CLU_565466_0_0_1"/>
<dbReference type="InterPro" id="IPR006564">
    <property type="entry name" value="Znf_PMZ"/>
</dbReference>
<accession>M4F072</accession>
<reference evidence="8" key="1">
    <citation type="journal article" date="2011" name="Nat. Genet.">
        <title>The genome of the mesopolyploid crop species Brassica rapa.</title>
        <authorList>
            <consortium name="Brassica rapa Genome Sequencing Project Consortium"/>
            <person name="Wang X."/>
            <person name="Wang H."/>
            <person name="Wang J."/>
            <person name="Sun R."/>
            <person name="Wu J."/>
            <person name="Liu S."/>
            <person name="Bai Y."/>
            <person name="Mun J.H."/>
            <person name="Bancroft I."/>
            <person name="Cheng F."/>
            <person name="Huang S."/>
            <person name="Li X."/>
            <person name="Hua W."/>
            <person name="Wang J."/>
            <person name="Wang X."/>
            <person name="Freeling M."/>
            <person name="Pires J.C."/>
            <person name="Paterson A.H."/>
            <person name="Chalhoub B."/>
            <person name="Wang B."/>
            <person name="Hayward A."/>
            <person name="Sharpe A.G."/>
            <person name="Park B.S."/>
            <person name="Weisshaar B."/>
            <person name="Liu B."/>
            <person name="Li B."/>
            <person name="Liu B."/>
            <person name="Tong C."/>
            <person name="Song C."/>
            <person name="Duran C."/>
            <person name="Peng C."/>
            <person name="Geng C."/>
            <person name="Koh C."/>
            <person name="Lin C."/>
            <person name="Edwards D."/>
            <person name="Mu D."/>
            <person name="Shen D."/>
            <person name="Soumpourou E."/>
            <person name="Li F."/>
            <person name="Fraser F."/>
            <person name="Conant G."/>
            <person name="Lassalle G."/>
            <person name="King G.J."/>
            <person name="Bonnema G."/>
            <person name="Tang H."/>
            <person name="Wang H."/>
            <person name="Belcram H."/>
            <person name="Zhou H."/>
            <person name="Hirakawa H."/>
            <person name="Abe H."/>
            <person name="Guo H."/>
            <person name="Wang H."/>
            <person name="Jin H."/>
            <person name="Parkin I.A."/>
            <person name="Batley J."/>
            <person name="Kim J.S."/>
            <person name="Just J."/>
            <person name="Li J."/>
            <person name="Xu J."/>
            <person name="Deng J."/>
            <person name="Kim J.A."/>
            <person name="Li J."/>
            <person name="Yu J."/>
            <person name="Meng J."/>
            <person name="Wang J."/>
            <person name="Min J."/>
            <person name="Poulain J."/>
            <person name="Wang J."/>
            <person name="Hatakeyama K."/>
            <person name="Wu K."/>
            <person name="Wang L."/>
            <person name="Fang L."/>
            <person name="Trick M."/>
            <person name="Links M.G."/>
            <person name="Zhao M."/>
            <person name="Jin M."/>
            <person name="Ramchiary N."/>
            <person name="Drou N."/>
            <person name="Berkman P.J."/>
            <person name="Cai Q."/>
            <person name="Huang Q."/>
            <person name="Li R."/>
            <person name="Tabata S."/>
            <person name="Cheng S."/>
            <person name="Zhang S."/>
            <person name="Zhang S."/>
            <person name="Huang S."/>
            <person name="Sato S."/>
            <person name="Sun S."/>
            <person name="Kwon S.J."/>
            <person name="Choi S.R."/>
            <person name="Lee T.H."/>
            <person name="Fan W."/>
            <person name="Zhao X."/>
            <person name="Tan X."/>
            <person name="Xu X."/>
            <person name="Wang Y."/>
            <person name="Qiu Y."/>
            <person name="Yin Y."/>
            <person name="Li Y."/>
            <person name="Du Y."/>
            <person name="Liao Y."/>
            <person name="Lim Y."/>
            <person name="Narusaka Y."/>
            <person name="Wang Y."/>
            <person name="Wang Z."/>
            <person name="Li Z."/>
            <person name="Wang Z."/>
            <person name="Xiong Z."/>
            <person name="Zhang Z."/>
        </authorList>
    </citation>
    <scope>NUCLEOTIDE SEQUENCE [LARGE SCALE GENOMIC DNA]</scope>
    <source>
        <strain evidence="8">cv. Chiifu-401-42</strain>
    </source>
</reference>
<dbReference type="InParanoid" id="M4F072"/>
<evidence type="ECO:0000256" key="5">
    <source>
        <dbReference type="SAM" id="MobiDB-lite"/>
    </source>
</evidence>
<organism evidence="7 8">
    <name type="scientific">Brassica campestris</name>
    <name type="common">Field mustard</name>
    <dbReference type="NCBI Taxonomy" id="3711"/>
    <lineage>
        <taxon>Eukaryota</taxon>
        <taxon>Viridiplantae</taxon>
        <taxon>Streptophyta</taxon>
        <taxon>Embryophyta</taxon>
        <taxon>Tracheophyta</taxon>
        <taxon>Spermatophyta</taxon>
        <taxon>Magnoliopsida</taxon>
        <taxon>eudicotyledons</taxon>
        <taxon>Gunneridae</taxon>
        <taxon>Pentapetalae</taxon>
        <taxon>rosids</taxon>
        <taxon>malvids</taxon>
        <taxon>Brassicales</taxon>
        <taxon>Brassicaceae</taxon>
        <taxon>Brassiceae</taxon>
        <taxon>Brassica</taxon>
    </lineage>
</organism>
<dbReference type="OMA" id="HTFIVID"/>
<evidence type="ECO:0000256" key="2">
    <source>
        <dbReference type="ARBA" id="ARBA00022771"/>
    </source>
</evidence>
<protein>
    <recommendedName>
        <fullName evidence="6">SWIM-type domain-containing protein</fullName>
    </recommendedName>
</protein>
<dbReference type="GO" id="GO:0008270">
    <property type="term" value="F:zinc ion binding"/>
    <property type="evidence" value="ECO:0007669"/>
    <property type="project" value="UniProtKB-KW"/>
</dbReference>
<dbReference type="PROSITE" id="PS50966">
    <property type="entry name" value="ZF_SWIM"/>
    <property type="match status" value="1"/>
</dbReference>
<evidence type="ECO:0000256" key="4">
    <source>
        <dbReference type="PROSITE-ProRule" id="PRU00325"/>
    </source>
</evidence>
<keyword evidence="3" id="KW-0862">Zinc</keyword>
<dbReference type="Pfam" id="PF04434">
    <property type="entry name" value="SWIM"/>
    <property type="match status" value="1"/>
</dbReference>
<dbReference type="SMART" id="SM00575">
    <property type="entry name" value="ZnF_PMZ"/>
    <property type="match status" value="1"/>
</dbReference>
<keyword evidence="1" id="KW-0479">Metal-binding</keyword>
<sequence length="535" mass="58932">MLVRLVIGMWSKSPTGVWSFEEAPNSQREAVIINRTESIDGLVEMIRITLNLGILTPVVLTYQLPTWMLVPDGPTTPPITLVSNKDVKIMASVFDYMAYPVLYVTSGPELVAKYQFFCRTPFSIDEKTYLEEGVTEEQHRQAIIDLVGGHPIVCSKHILEIMFNEPQLLLVFRVSLENEMVYGLQNDVDDTDEGLEYNNLTGNDFMALEGAVPVSPDPLNNYDPNQEEGRRYEVYIAPSPHPAERAIGLPLAPNRRVIAPKHHTFIVIDDEYEGSYTGSSEDFNETQNYITIPPPVAENSDYTVDANSGNTILTGETSAEVKINNKGKNLVTENGLTRTGNTTDVEPFLDLTLGVGVGNSKAEPKPVIDIPESSSEAEDGSGGVGNGRLTARVNEILEGNFENSGGMLVRRINNVEFEVKDKVGSSYHVNLGGKNCSCFSFQKLLIPCSHAIASAINEKVRIESLVSEFYSLETLTSAYAEDIVPITTETEIREGISGKEGESVIIFPPSSRRPPGRPRKSRILPTGEIRVNKTC</sequence>
<evidence type="ECO:0000259" key="6">
    <source>
        <dbReference type="PROSITE" id="PS50966"/>
    </source>
</evidence>
<proteinExistence type="predicted"/>
<dbReference type="Proteomes" id="UP000011750">
    <property type="component" value="Unassembled WGS sequence"/>
</dbReference>
<evidence type="ECO:0000313" key="7">
    <source>
        <dbReference type="EnsemblPlants" id="Bra034465.1-P"/>
    </source>
</evidence>
<feature type="domain" description="SWIM-type" evidence="6">
    <location>
        <begin position="427"/>
        <end position="459"/>
    </location>
</feature>
<dbReference type="AlphaFoldDB" id="M4F072"/>